<evidence type="ECO:0000256" key="1">
    <source>
        <dbReference type="ARBA" id="ARBA00023015"/>
    </source>
</evidence>
<dbReference type="Proteomes" id="UP000599578">
    <property type="component" value="Unassembled WGS sequence"/>
</dbReference>
<dbReference type="InterPro" id="IPR001347">
    <property type="entry name" value="SIS_dom"/>
</dbReference>
<gene>
    <name evidence="6" type="ORF">GCM10011348_41260</name>
</gene>
<dbReference type="InterPro" id="IPR035472">
    <property type="entry name" value="RpiR-like_SIS"/>
</dbReference>
<dbReference type="SUPFAM" id="SSF46689">
    <property type="entry name" value="Homeodomain-like"/>
    <property type="match status" value="1"/>
</dbReference>
<dbReference type="PANTHER" id="PTHR30514">
    <property type="entry name" value="GLUCOKINASE"/>
    <property type="match status" value="1"/>
</dbReference>
<feature type="domain" description="SIS" evidence="5">
    <location>
        <begin position="137"/>
        <end position="274"/>
    </location>
</feature>
<dbReference type="SUPFAM" id="SSF53697">
    <property type="entry name" value="SIS domain"/>
    <property type="match status" value="1"/>
</dbReference>
<dbReference type="CDD" id="cd05013">
    <property type="entry name" value="SIS_RpiR"/>
    <property type="match status" value="1"/>
</dbReference>
<dbReference type="Pfam" id="PF01418">
    <property type="entry name" value="HTH_6"/>
    <property type="match status" value="1"/>
</dbReference>
<dbReference type="GO" id="GO:1901135">
    <property type="term" value="P:carbohydrate derivative metabolic process"/>
    <property type="evidence" value="ECO:0007669"/>
    <property type="project" value="InterPro"/>
</dbReference>
<reference evidence="6 7" key="1">
    <citation type="journal article" date="2014" name="Int. J. Syst. Evol. Microbiol.">
        <title>Complete genome sequence of Corynebacterium casei LMG S-19264T (=DSM 44701T), isolated from a smear-ripened cheese.</title>
        <authorList>
            <consortium name="US DOE Joint Genome Institute (JGI-PGF)"/>
            <person name="Walter F."/>
            <person name="Albersmeier A."/>
            <person name="Kalinowski J."/>
            <person name="Ruckert C."/>
        </authorList>
    </citation>
    <scope>NUCLEOTIDE SEQUENCE [LARGE SCALE GENOMIC DNA]</scope>
    <source>
        <strain evidence="6 7">CGMCC 1.7286</strain>
    </source>
</reference>
<dbReference type="Gene3D" id="3.40.50.10490">
    <property type="entry name" value="Glucose-6-phosphate isomerase like protein, domain 1"/>
    <property type="match status" value="1"/>
</dbReference>
<evidence type="ECO:0000256" key="2">
    <source>
        <dbReference type="ARBA" id="ARBA00023125"/>
    </source>
</evidence>
<keyword evidence="3" id="KW-0804">Transcription</keyword>
<accession>A0A917ZQR6</accession>
<dbReference type="GO" id="GO:0003700">
    <property type="term" value="F:DNA-binding transcription factor activity"/>
    <property type="evidence" value="ECO:0007669"/>
    <property type="project" value="InterPro"/>
</dbReference>
<sequence>MSHTAPESLESLRARLGGAEPPVRPGSHSHRVLTAMLQEPGFAAMASITELAQRFGVNASTLSRLAKRLGFDGFGAFQALFRNAVSGAGGHFYSDQASLLLEAGTGQPDLLHRIGREESSNIASMLDGVAPALFMQAAELLAGSRRVRIHGLRQYHALGYFMAYGLGMIRADVSTLDSGARGLADALGQLEAGDLLVVASSFPYTPAVITAAQAAKRRNLKVIALTDSSTSPLAPEADCCFAVPNRSSFYSNGMAGFFVLAESLLAETARLLGEQALESLRRREELIGELAPIT</sequence>
<dbReference type="PROSITE" id="PS51464">
    <property type="entry name" value="SIS"/>
    <property type="match status" value="1"/>
</dbReference>
<dbReference type="Gene3D" id="1.10.10.10">
    <property type="entry name" value="Winged helix-like DNA-binding domain superfamily/Winged helix DNA-binding domain"/>
    <property type="match status" value="1"/>
</dbReference>
<comment type="caution">
    <text evidence="6">The sequence shown here is derived from an EMBL/GenBank/DDBJ whole genome shotgun (WGS) entry which is preliminary data.</text>
</comment>
<dbReference type="GO" id="GO:0097367">
    <property type="term" value="F:carbohydrate derivative binding"/>
    <property type="evidence" value="ECO:0007669"/>
    <property type="project" value="InterPro"/>
</dbReference>
<keyword evidence="2" id="KW-0238">DNA-binding</keyword>
<dbReference type="AlphaFoldDB" id="A0A917ZQR6"/>
<evidence type="ECO:0000313" key="6">
    <source>
        <dbReference type="EMBL" id="GGO87627.1"/>
    </source>
</evidence>
<keyword evidence="7" id="KW-1185">Reference proteome</keyword>
<protein>
    <submittedName>
        <fullName evidence="6">RpiR family transcriptional regulator</fullName>
    </submittedName>
</protein>
<proteinExistence type="predicted"/>
<dbReference type="InterPro" id="IPR009057">
    <property type="entry name" value="Homeodomain-like_sf"/>
</dbReference>
<dbReference type="PANTHER" id="PTHR30514:SF18">
    <property type="entry name" value="RPIR-FAMILY TRANSCRIPTIONAL REGULATOR"/>
    <property type="match status" value="1"/>
</dbReference>
<name>A0A917ZQR6_9GAMM</name>
<dbReference type="RefSeq" id="WP_188862529.1">
    <property type="nucleotide sequence ID" value="NZ_BMLT01000013.1"/>
</dbReference>
<dbReference type="InterPro" id="IPR036388">
    <property type="entry name" value="WH-like_DNA-bd_sf"/>
</dbReference>
<keyword evidence="1" id="KW-0805">Transcription regulation</keyword>
<feature type="domain" description="HTH rpiR-type" evidence="4">
    <location>
        <begin position="12"/>
        <end position="88"/>
    </location>
</feature>
<organism evidence="6 7">
    <name type="scientific">Marinobacterium nitratireducens</name>
    <dbReference type="NCBI Taxonomy" id="518897"/>
    <lineage>
        <taxon>Bacteria</taxon>
        <taxon>Pseudomonadati</taxon>
        <taxon>Pseudomonadota</taxon>
        <taxon>Gammaproteobacteria</taxon>
        <taxon>Oceanospirillales</taxon>
        <taxon>Oceanospirillaceae</taxon>
        <taxon>Marinobacterium</taxon>
    </lineage>
</organism>
<dbReference type="EMBL" id="BMLT01000013">
    <property type="protein sequence ID" value="GGO87627.1"/>
    <property type="molecule type" value="Genomic_DNA"/>
</dbReference>
<evidence type="ECO:0000256" key="3">
    <source>
        <dbReference type="ARBA" id="ARBA00023163"/>
    </source>
</evidence>
<dbReference type="Pfam" id="PF01380">
    <property type="entry name" value="SIS"/>
    <property type="match status" value="1"/>
</dbReference>
<evidence type="ECO:0000313" key="7">
    <source>
        <dbReference type="Proteomes" id="UP000599578"/>
    </source>
</evidence>
<evidence type="ECO:0000259" key="4">
    <source>
        <dbReference type="PROSITE" id="PS51071"/>
    </source>
</evidence>
<evidence type="ECO:0000259" key="5">
    <source>
        <dbReference type="PROSITE" id="PS51464"/>
    </source>
</evidence>
<dbReference type="PROSITE" id="PS51071">
    <property type="entry name" value="HTH_RPIR"/>
    <property type="match status" value="1"/>
</dbReference>
<dbReference type="InterPro" id="IPR047640">
    <property type="entry name" value="RpiR-like"/>
</dbReference>
<dbReference type="InterPro" id="IPR046348">
    <property type="entry name" value="SIS_dom_sf"/>
</dbReference>
<dbReference type="InterPro" id="IPR000281">
    <property type="entry name" value="HTH_RpiR"/>
</dbReference>
<dbReference type="GO" id="GO:0003677">
    <property type="term" value="F:DNA binding"/>
    <property type="evidence" value="ECO:0007669"/>
    <property type="project" value="UniProtKB-KW"/>
</dbReference>